<dbReference type="Pfam" id="PF18895">
    <property type="entry name" value="T4SS_pilin"/>
    <property type="match status" value="1"/>
</dbReference>
<comment type="caution">
    <text evidence="2">The sequence shown here is derived from an EMBL/GenBank/DDBJ whole genome shotgun (WGS) entry which is preliminary data.</text>
</comment>
<protein>
    <submittedName>
        <fullName evidence="2">Uncharacterized protein</fullName>
    </submittedName>
</protein>
<proteinExistence type="predicted"/>
<name>A0A2M6K8A9_9BACT</name>
<evidence type="ECO:0000256" key="1">
    <source>
        <dbReference type="SAM" id="Phobius"/>
    </source>
</evidence>
<evidence type="ECO:0000313" key="3">
    <source>
        <dbReference type="Proteomes" id="UP000230869"/>
    </source>
</evidence>
<keyword evidence="1" id="KW-0812">Transmembrane</keyword>
<evidence type="ECO:0000313" key="2">
    <source>
        <dbReference type="EMBL" id="PIR12940.1"/>
    </source>
</evidence>
<dbReference type="InterPro" id="IPR043993">
    <property type="entry name" value="T4SS_pilin"/>
</dbReference>
<dbReference type="Proteomes" id="UP000230869">
    <property type="component" value="Unassembled WGS sequence"/>
</dbReference>
<feature type="transmembrane region" description="Helical" evidence="1">
    <location>
        <begin position="111"/>
        <end position="131"/>
    </location>
</feature>
<sequence>MKSTTKQLLSFFVLLAILFGVQLVLIQATHPAQAQSLWDQQAETKIIGENAWGGDTPKDPKIITAIVVRRFLEFLGIVFLILIIMGGFKYMTAQGNEENVTEALDQIKQGVIGLVIMLAAWSITLYVTKYITRAVTGHVW</sequence>
<organism evidence="2 3">
    <name type="scientific">Candidatus Falkowbacteria bacterium CG11_big_fil_rev_8_21_14_0_20_39_10</name>
    <dbReference type="NCBI Taxonomy" id="1974570"/>
    <lineage>
        <taxon>Bacteria</taxon>
        <taxon>Candidatus Falkowiibacteriota</taxon>
    </lineage>
</organism>
<accession>A0A2M6K8A9</accession>
<feature type="transmembrane region" description="Helical" evidence="1">
    <location>
        <begin position="71"/>
        <end position="90"/>
    </location>
</feature>
<dbReference type="EMBL" id="PCWW01000066">
    <property type="protein sequence ID" value="PIR12940.1"/>
    <property type="molecule type" value="Genomic_DNA"/>
</dbReference>
<keyword evidence="1" id="KW-1133">Transmembrane helix</keyword>
<reference evidence="2 3" key="1">
    <citation type="submission" date="2017-09" db="EMBL/GenBank/DDBJ databases">
        <title>Depth-based differentiation of microbial function through sediment-hosted aquifers and enrichment of novel symbionts in the deep terrestrial subsurface.</title>
        <authorList>
            <person name="Probst A.J."/>
            <person name="Ladd B."/>
            <person name="Jarett J.K."/>
            <person name="Geller-Mcgrath D.E."/>
            <person name="Sieber C.M."/>
            <person name="Emerson J.B."/>
            <person name="Anantharaman K."/>
            <person name="Thomas B.C."/>
            <person name="Malmstrom R."/>
            <person name="Stieglmeier M."/>
            <person name="Klingl A."/>
            <person name="Woyke T."/>
            <person name="Ryan C.M."/>
            <person name="Banfield J.F."/>
        </authorList>
    </citation>
    <scope>NUCLEOTIDE SEQUENCE [LARGE SCALE GENOMIC DNA]</scope>
    <source>
        <strain evidence="2">CG11_big_fil_rev_8_21_14_0_20_39_10</strain>
    </source>
</reference>
<keyword evidence="1" id="KW-0472">Membrane</keyword>
<dbReference type="AlphaFoldDB" id="A0A2M6K8A9"/>
<gene>
    <name evidence="2" type="ORF">COV49_03805</name>
</gene>